<evidence type="ECO:0000313" key="2">
    <source>
        <dbReference type="Proteomes" id="UP000215335"/>
    </source>
</evidence>
<name>A0A232EED3_9HYME</name>
<dbReference type="EMBL" id="NNAY01005393">
    <property type="protein sequence ID" value="OXU16705.1"/>
    <property type="molecule type" value="Genomic_DNA"/>
</dbReference>
<dbReference type="AlphaFoldDB" id="A0A232EED3"/>
<gene>
    <name evidence="1" type="ORF">TSAR_013593</name>
</gene>
<proteinExistence type="predicted"/>
<evidence type="ECO:0008006" key="3">
    <source>
        <dbReference type="Google" id="ProtNLM"/>
    </source>
</evidence>
<keyword evidence="2" id="KW-1185">Reference proteome</keyword>
<dbReference type="Proteomes" id="UP000215335">
    <property type="component" value="Unassembled WGS sequence"/>
</dbReference>
<protein>
    <recommendedName>
        <fullName evidence="3">DUF659 domain-containing protein</fullName>
    </recommendedName>
</protein>
<accession>A0A232EED3</accession>
<sequence length="69" mass="8125">MTRKLESRYNIMKEAFIKELEDVPYYCLTADNWTDSSNQCYIDTLPVSIVEFEGFKELIKLLAPLYKVP</sequence>
<comment type="caution">
    <text evidence="1">The sequence shown here is derived from an EMBL/GenBank/DDBJ whole genome shotgun (WGS) entry which is preliminary data.</text>
</comment>
<organism evidence="1 2">
    <name type="scientific">Trichomalopsis sarcophagae</name>
    <dbReference type="NCBI Taxonomy" id="543379"/>
    <lineage>
        <taxon>Eukaryota</taxon>
        <taxon>Metazoa</taxon>
        <taxon>Ecdysozoa</taxon>
        <taxon>Arthropoda</taxon>
        <taxon>Hexapoda</taxon>
        <taxon>Insecta</taxon>
        <taxon>Pterygota</taxon>
        <taxon>Neoptera</taxon>
        <taxon>Endopterygota</taxon>
        <taxon>Hymenoptera</taxon>
        <taxon>Apocrita</taxon>
        <taxon>Proctotrupomorpha</taxon>
        <taxon>Chalcidoidea</taxon>
        <taxon>Pteromalidae</taxon>
        <taxon>Pteromalinae</taxon>
        <taxon>Trichomalopsis</taxon>
    </lineage>
</organism>
<evidence type="ECO:0000313" key="1">
    <source>
        <dbReference type="EMBL" id="OXU16705.1"/>
    </source>
</evidence>
<reference evidence="1 2" key="1">
    <citation type="journal article" date="2017" name="Curr. Biol.">
        <title>The Evolution of Venom by Co-option of Single-Copy Genes.</title>
        <authorList>
            <person name="Martinson E.O."/>
            <person name="Mrinalini"/>
            <person name="Kelkar Y.D."/>
            <person name="Chang C.H."/>
            <person name="Werren J.H."/>
        </authorList>
    </citation>
    <scope>NUCLEOTIDE SEQUENCE [LARGE SCALE GENOMIC DNA]</scope>
    <source>
        <strain evidence="1 2">Alberta</strain>
        <tissue evidence="1">Whole body</tissue>
    </source>
</reference>